<reference evidence="6 7" key="1">
    <citation type="submission" date="2015-11" db="EMBL/GenBank/DDBJ databases">
        <authorList>
            <person name="Lin W."/>
        </authorList>
    </citation>
    <scope>NUCLEOTIDE SEQUENCE [LARGE SCALE GENOMIC DNA]</scope>
    <source>
        <strain evidence="6 7">HCH-1</strain>
    </source>
</reference>
<dbReference type="PIRSF" id="PIRSF001435">
    <property type="entry name" value="Nth"/>
    <property type="match status" value="1"/>
</dbReference>
<dbReference type="Gene3D" id="1.10.1670.10">
    <property type="entry name" value="Helix-hairpin-Helix base-excision DNA repair enzymes (C-terminal)"/>
    <property type="match status" value="1"/>
</dbReference>
<dbReference type="SUPFAM" id="SSF48150">
    <property type="entry name" value="DNA-glycosylase"/>
    <property type="match status" value="1"/>
</dbReference>
<dbReference type="InterPro" id="IPR003265">
    <property type="entry name" value="HhH-GPD_domain"/>
</dbReference>
<dbReference type="InterPro" id="IPR011257">
    <property type="entry name" value="DNA_glycosylase"/>
</dbReference>
<keyword evidence="6" id="KW-0378">Hydrolase</keyword>
<evidence type="ECO:0000313" key="7">
    <source>
        <dbReference type="Proteomes" id="UP000060487"/>
    </source>
</evidence>
<dbReference type="Proteomes" id="UP000060487">
    <property type="component" value="Unassembled WGS sequence"/>
</dbReference>
<evidence type="ECO:0000256" key="3">
    <source>
        <dbReference type="ARBA" id="ARBA00023004"/>
    </source>
</evidence>
<evidence type="ECO:0000313" key="6">
    <source>
        <dbReference type="EMBL" id="KWT91096.1"/>
    </source>
</evidence>
<dbReference type="PANTHER" id="PTHR10359:SF19">
    <property type="entry name" value="DNA REPAIR GLYCOSYLASE MJ1434-RELATED"/>
    <property type="match status" value="1"/>
</dbReference>
<dbReference type="EC" id="4.2.99.18" evidence="6"/>
<evidence type="ECO:0000256" key="4">
    <source>
        <dbReference type="ARBA" id="ARBA00023014"/>
    </source>
</evidence>
<keyword evidence="2" id="KW-0479">Metal-binding</keyword>
<dbReference type="SMART" id="SM00478">
    <property type="entry name" value="ENDO3c"/>
    <property type="match status" value="1"/>
</dbReference>
<gene>
    <name evidence="6" type="ORF">ASN18_0920</name>
</gene>
<keyword evidence="6" id="KW-0540">Nuclease</keyword>
<sequence>MKENTAIPHYNTTADSLSPTLSPIMGDFLARLYETLNAAFGPQHWWPADTPFEVAVGAILTQNTNWLNVEKAVSNLKTNNALDPFIIYEMPLSRLSELIKPSGYHNVKAVRLRAFIEFLVLRYDGVIENMKETSDLRAALLEINGIGPETADSILLYALQKPVFVIDAYTKRVLDRHGALDYKRSYDDFQALFHMSGAIGPEIYNNYHALFVRLGKYYCKPRPACAECPIKGINYP</sequence>
<dbReference type="EMBL" id="LNQR01000032">
    <property type="protein sequence ID" value="KWT91096.1"/>
    <property type="molecule type" value="Genomic_DNA"/>
</dbReference>
<dbReference type="Gene3D" id="1.10.340.30">
    <property type="entry name" value="Hypothetical protein, domain 2"/>
    <property type="match status" value="1"/>
</dbReference>
<feature type="domain" description="HhH-GPD" evidence="5">
    <location>
        <begin position="60"/>
        <end position="217"/>
    </location>
</feature>
<dbReference type="GO" id="GO:0140078">
    <property type="term" value="F:class I DNA-(apurinic or apyrimidinic site) endonuclease activity"/>
    <property type="evidence" value="ECO:0007669"/>
    <property type="project" value="UniProtKB-EC"/>
</dbReference>
<organism evidence="6 7">
    <name type="scientific">Candidatus Magnetominusculus xianensis</name>
    <dbReference type="NCBI Taxonomy" id="1748249"/>
    <lineage>
        <taxon>Bacteria</taxon>
        <taxon>Pseudomonadati</taxon>
        <taxon>Nitrospirota</taxon>
        <taxon>Nitrospiria</taxon>
        <taxon>Nitrospirales</taxon>
        <taxon>Nitrospiraceae</taxon>
        <taxon>Candidatus Magnetominusculus</taxon>
    </lineage>
</organism>
<keyword evidence="6" id="KW-0456">Lyase</keyword>
<dbReference type="RefSeq" id="WP_236861516.1">
    <property type="nucleotide sequence ID" value="NZ_LNQR01000032.1"/>
</dbReference>
<comment type="caution">
    <text evidence="6">The sequence shown here is derived from an EMBL/GenBank/DDBJ whole genome shotgun (WGS) entry which is preliminary data.</text>
</comment>
<protein>
    <submittedName>
        <fullName evidence="6">Endonuclease</fullName>
        <ecNumber evidence="6">4.2.99.18</ecNumber>
    </submittedName>
</protein>
<evidence type="ECO:0000256" key="1">
    <source>
        <dbReference type="ARBA" id="ARBA00022485"/>
    </source>
</evidence>
<dbReference type="CDD" id="cd00056">
    <property type="entry name" value="ENDO3c"/>
    <property type="match status" value="1"/>
</dbReference>
<keyword evidence="3" id="KW-0408">Iron</keyword>
<evidence type="ECO:0000259" key="5">
    <source>
        <dbReference type="SMART" id="SM00478"/>
    </source>
</evidence>
<proteinExistence type="predicted"/>
<accession>A0ABR5SLT9</accession>
<keyword evidence="6" id="KW-0255">Endonuclease</keyword>
<keyword evidence="7" id="KW-1185">Reference proteome</keyword>
<keyword evidence="4" id="KW-0411">Iron-sulfur</keyword>
<name>A0ABR5SLT9_9BACT</name>
<keyword evidence="1" id="KW-0004">4Fe-4S</keyword>
<dbReference type="PANTHER" id="PTHR10359">
    <property type="entry name" value="A/G-SPECIFIC ADENINE GLYCOSYLASE/ENDONUCLEASE III"/>
    <property type="match status" value="1"/>
</dbReference>
<dbReference type="Pfam" id="PF00730">
    <property type="entry name" value="HhH-GPD"/>
    <property type="match status" value="1"/>
</dbReference>
<evidence type="ECO:0000256" key="2">
    <source>
        <dbReference type="ARBA" id="ARBA00022723"/>
    </source>
</evidence>
<dbReference type="InterPro" id="IPR023170">
    <property type="entry name" value="HhH_base_excis_C"/>
</dbReference>